<sequence>MREGTAMRVFVTGASGWIGSAVVPELLKHGHEVTGLARSDASAQRVAETGAQVLRGDLDTLAVLQQGARTTDAVIHLAFVHDFGNFAESLRKDRAAIDAIGETLAGTGRPFAIASGTLGLTPGQVATERDIPDPATAHPRQQNAAALLALAERDVKPISVRLAPTVHGEGDGGFVPELIRVARERGSTGYVGDGANRWTAVHRDDAAALFRLAVEQATAAPTILHAVAEEAVTGRAIAEAIGYGLGVPAAPAAPEELGWIGPMFAADSPASNTLTRERLGWNPSGPTLIDDLAQGHYFK</sequence>
<dbReference type="PANTHER" id="PTHR48079">
    <property type="entry name" value="PROTEIN YEEZ"/>
    <property type="match status" value="1"/>
</dbReference>
<dbReference type="PANTHER" id="PTHR48079:SF9">
    <property type="entry name" value="PUTATIVE-RELATED"/>
    <property type="match status" value="1"/>
</dbReference>
<dbReference type="RefSeq" id="WP_253237425.1">
    <property type="nucleotide sequence ID" value="NZ_JAMYJR010000011.1"/>
</dbReference>
<dbReference type="InterPro" id="IPR001509">
    <property type="entry name" value="Epimerase_deHydtase"/>
</dbReference>
<protein>
    <submittedName>
        <fullName evidence="2">SDR family oxidoreductase</fullName>
    </submittedName>
</protein>
<dbReference type="EMBL" id="JAMYJR010000011">
    <property type="protein sequence ID" value="MCO8271292.1"/>
    <property type="molecule type" value="Genomic_DNA"/>
</dbReference>
<dbReference type="SUPFAM" id="SSF51735">
    <property type="entry name" value="NAD(P)-binding Rossmann-fold domains"/>
    <property type="match status" value="1"/>
</dbReference>
<name>A0ABT1DKC2_9ACTN</name>
<feature type="domain" description="NAD-dependent epimerase/dehydratase" evidence="1">
    <location>
        <begin position="9"/>
        <end position="219"/>
    </location>
</feature>
<gene>
    <name evidence="2" type="ORF">M1L60_11880</name>
</gene>
<evidence type="ECO:0000313" key="2">
    <source>
        <dbReference type="EMBL" id="MCO8271292.1"/>
    </source>
</evidence>
<dbReference type="CDD" id="cd05262">
    <property type="entry name" value="SDR_a7"/>
    <property type="match status" value="1"/>
</dbReference>
<dbReference type="Pfam" id="PF01370">
    <property type="entry name" value="Epimerase"/>
    <property type="match status" value="1"/>
</dbReference>
<comment type="caution">
    <text evidence="2">The sequence shown here is derived from an EMBL/GenBank/DDBJ whole genome shotgun (WGS) entry which is preliminary data.</text>
</comment>
<dbReference type="InterPro" id="IPR036291">
    <property type="entry name" value="NAD(P)-bd_dom_sf"/>
</dbReference>
<keyword evidence="3" id="KW-1185">Reference proteome</keyword>
<evidence type="ECO:0000259" key="1">
    <source>
        <dbReference type="Pfam" id="PF01370"/>
    </source>
</evidence>
<reference evidence="2 3" key="1">
    <citation type="submission" date="2022-06" db="EMBL/GenBank/DDBJ databases">
        <title>New Species of the Genus Actinoplanes, ActinopZanes ferrugineus.</title>
        <authorList>
            <person name="Ding P."/>
        </authorList>
    </citation>
    <scope>NUCLEOTIDE SEQUENCE [LARGE SCALE GENOMIC DNA]</scope>
    <source>
        <strain evidence="2 3">TRM88003</strain>
    </source>
</reference>
<dbReference type="Proteomes" id="UP001523369">
    <property type="component" value="Unassembled WGS sequence"/>
</dbReference>
<dbReference type="InterPro" id="IPR051783">
    <property type="entry name" value="NAD(P)-dependent_oxidoreduct"/>
</dbReference>
<organism evidence="2 3">
    <name type="scientific">Paractinoplanes aksuensis</name>
    <dbReference type="NCBI Taxonomy" id="2939490"/>
    <lineage>
        <taxon>Bacteria</taxon>
        <taxon>Bacillati</taxon>
        <taxon>Actinomycetota</taxon>
        <taxon>Actinomycetes</taxon>
        <taxon>Micromonosporales</taxon>
        <taxon>Micromonosporaceae</taxon>
        <taxon>Paractinoplanes</taxon>
    </lineage>
</organism>
<dbReference type="Gene3D" id="3.40.50.720">
    <property type="entry name" value="NAD(P)-binding Rossmann-like Domain"/>
    <property type="match status" value="1"/>
</dbReference>
<proteinExistence type="predicted"/>
<accession>A0ABT1DKC2</accession>
<evidence type="ECO:0000313" key="3">
    <source>
        <dbReference type="Proteomes" id="UP001523369"/>
    </source>
</evidence>